<keyword evidence="1" id="KW-0472">Membrane</keyword>
<keyword evidence="1" id="KW-1133">Transmembrane helix</keyword>
<feature type="transmembrane region" description="Helical" evidence="1">
    <location>
        <begin position="20"/>
        <end position="38"/>
    </location>
</feature>
<evidence type="ECO:0000313" key="2">
    <source>
        <dbReference type="EMBL" id="KAK4451075.1"/>
    </source>
</evidence>
<dbReference type="PROSITE" id="PS51257">
    <property type="entry name" value="PROKAR_LIPOPROTEIN"/>
    <property type="match status" value="1"/>
</dbReference>
<protein>
    <submittedName>
        <fullName evidence="2">Uncharacterized protein</fullName>
    </submittedName>
</protein>
<proteinExistence type="predicted"/>
<dbReference type="EMBL" id="MU865930">
    <property type="protein sequence ID" value="KAK4451075.1"/>
    <property type="molecule type" value="Genomic_DNA"/>
</dbReference>
<gene>
    <name evidence="2" type="ORF">QBC34DRAFT_402094</name>
</gene>
<evidence type="ECO:0000313" key="3">
    <source>
        <dbReference type="Proteomes" id="UP001321760"/>
    </source>
</evidence>
<sequence length="164" mass="17919">MSSHRGTPGHSRAPPTLSSIILYGCASGLMGAAVMTMSQKVEQAFTHRPNSYVPARTLERLVSVRARSDAELWGLNMTMHYGQGAVAGIIRAVMAWKGIRGPFADFMFIGVRLLIDQSLENWTGVGVPPWTWPVGEQIIDILGKTVFAVATGYFVDRFVPVRAL</sequence>
<keyword evidence="3" id="KW-1185">Reference proteome</keyword>
<comment type="caution">
    <text evidence="2">The sequence shown here is derived from an EMBL/GenBank/DDBJ whole genome shotgun (WGS) entry which is preliminary data.</text>
</comment>
<dbReference type="Proteomes" id="UP001321760">
    <property type="component" value="Unassembled WGS sequence"/>
</dbReference>
<organism evidence="2 3">
    <name type="scientific">Podospora aff. communis PSN243</name>
    <dbReference type="NCBI Taxonomy" id="3040156"/>
    <lineage>
        <taxon>Eukaryota</taxon>
        <taxon>Fungi</taxon>
        <taxon>Dikarya</taxon>
        <taxon>Ascomycota</taxon>
        <taxon>Pezizomycotina</taxon>
        <taxon>Sordariomycetes</taxon>
        <taxon>Sordariomycetidae</taxon>
        <taxon>Sordariales</taxon>
        <taxon>Podosporaceae</taxon>
        <taxon>Podospora</taxon>
    </lineage>
</organism>
<reference evidence="2" key="2">
    <citation type="submission" date="2023-05" db="EMBL/GenBank/DDBJ databases">
        <authorList>
            <consortium name="Lawrence Berkeley National Laboratory"/>
            <person name="Steindorff A."/>
            <person name="Hensen N."/>
            <person name="Bonometti L."/>
            <person name="Westerberg I."/>
            <person name="Brannstrom I.O."/>
            <person name="Guillou S."/>
            <person name="Cros-Aarteil S."/>
            <person name="Calhoun S."/>
            <person name="Haridas S."/>
            <person name="Kuo A."/>
            <person name="Mondo S."/>
            <person name="Pangilinan J."/>
            <person name="Riley R."/>
            <person name="Labutti K."/>
            <person name="Andreopoulos B."/>
            <person name="Lipzen A."/>
            <person name="Chen C."/>
            <person name="Yanf M."/>
            <person name="Daum C."/>
            <person name="Ng V."/>
            <person name="Clum A."/>
            <person name="Ohm R."/>
            <person name="Martin F."/>
            <person name="Silar P."/>
            <person name="Natvig D."/>
            <person name="Lalanne C."/>
            <person name="Gautier V."/>
            <person name="Ament-Velasquez S.L."/>
            <person name="Kruys A."/>
            <person name="Hutchinson M.I."/>
            <person name="Powell A.J."/>
            <person name="Barry K."/>
            <person name="Miller A.N."/>
            <person name="Grigoriev I.V."/>
            <person name="Debuchy R."/>
            <person name="Gladieux P."/>
            <person name="Thoren M.H."/>
            <person name="Johannesson H."/>
        </authorList>
    </citation>
    <scope>NUCLEOTIDE SEQUENCE</scope>
    <source>
        <strain evidence="2">PSN243</strain>
    </source>
</reference>
<reference evidence="2" key="1">
    <citation type="journal article" date="2023" name="Mol. Phylogenet. Evol.">
        <title>Genome-scale phylogeny and comparative genomics of the fungal order Sordariales.</title>
        <authorList>
            <person name="Hensen N."/>
            <person name="Bonometti L."/>
            <person name="Westerberg I."/>
            <person name="Brannstrom I.O."/>
            <person name="Guillou S."/>
            <person name="Cros-Aarteil S."/>
            <person name="Calhoun S."/>
            <person name="Haridas S."/>
            <person name="Kuo A."/>
            <person name="Mondo S."/>
            <person name="Pangilinan J."/>
            <person name="Riley R."/>
            <person name="LaButti K."/>
            <person name="Andreopoulos B."/>
            <person name="Lipzen A."/>
            <person name="Chen C."/>
            <person name="Yan M."/>
            <person name="Daum C."/>
            <person name="Ng V."/>
            <person name="Clum A."/>
            <person name="Steindorff A."/>
            <person name="Ohm R.A."/>
            <person name="Martin F."/>
            <person name="Silar P."/>
            <person name="Natvig D.O."/>
            <person name="Lalanne C."/>
            <person name="Gautier V."/>
            <person name="Ament-Velasquez S.L."/>
            <person name="Kruys A."/>
            <person name="Hutchinson M.I."/>
            <person name="Powell A.J."/>
            <person name="Barry K."/>
            <person name="Miller A.N."/>
            <person name="Grigoriev I.V."/>
            <person name="Debuchy R."/>
            <person name="Gladieux P."/>
            <person name="Hiltunen Thoren M."/>
            <person name="Johannesson H."/>
        </authorList>
    </citation>
    <scope>NUCLEOTIDE SEQUENCE</scope>
    <source>
        <strain evidence="2">PSN243</strain>
    </source>
</reference>
<keyword evidence="1" id="KW-0812">Transmembrane</keyword>
<name>A0AAV9GRM6_9PEZI</name>
<accession>A0AAV9GRM6</accession>
<evidence type="ECO:0000256" key="1">
    <source>
        <dbReference type="SAM" id="Phobius"/>
    </source>
</evidence>
<dbReference type="AlphaFoldDB" id="A0AAV9GRM6"/>